<evidence type="ECO:0000256" key="1">
    <source>
        <dbReference type="ARBA" id="ARBA00012513"/>
    </source>
</evidence>
<dbReference type="PANTHER" id="PTHR24054">
    <property type="entry name" value="CASEIN KINASE II SUBUNIT ALPHA"/>
    <property type="match status" value="1"/>
</dbReference>
<protein>
    <recommendedName>
        <fullName evidence="1">non-specific serine/threonine protein kinase</fullName>
        <ecNumber evidence="1">2.7.11.1</ecNumber>
    </recommendedName>
</protein>
<dbReference type="OrthoDB" id="10254671at2759"/>
<comment type="catalytic activity">
    <reaction evidence="8">
        <text>L-seryl-[protein] + ATP = O-phospho-L-seryl-[protein] + ADP + H(+)</text>
        <dbReference type="Rhea" id="RHEA:17989"/>
        <dbReference type="Rhea" id="RHEA-COMP:9863"/>
        <dbReference type="Rhea" id="RHEA-COMP:11604"/>
        <dbReference type="ChEBI" id="CHEBI:15378"/>
        <dbReference type="ChEBI" id="CHEBI:29999"/>
        <dbReference type="ChEBI" id="CHEBI:30616"/>
        <dbReference type="ChEBI" id="CHEBI:83421"/>
        <dbReference type="ChEBI" id="CHEBI:456216"/>
        <dbReference type="EC" id="2.7.11.1"/>
    </reaction>
</comment>
<keyword evidence="5 13" id="KW-0418">Kinase</keyword>
<evidence type="ECO:0000256" key="2">
    <source>
        <dbReference type="ARBA" id="ARBA00022527"/>
    </source>
</evidence>
<dbReference type="GO" id="GO:0004674">
    <property type="term" value="F:protein serine/threonine kinase activity"/>
    <property type="evidence" value="ECO:0007669"/>
    <property type="project" value="UniProtKB-KW"/>
</dbReference>
<evidence type="ECO:0000256" key="4">
    <source>
        <dbReference type="ARBA" id="ARBA00022741"/>
    </source>
</evidence>
<dbReference type="GO" id="GO:0005956">
    <property type="term" value="C:protein kinase CK2 complex"/>
    <property type="evidence" value="ECO:0007669"/>
    <property type="project" value="TreeGrafter"/>
</dbReference>
<dbReference type="FunFam" id="3.30.200.20:FF:000088">
    <property type="entry name" value="Casein kinase II subunit alpha"/>
    <property type="match status" value="1"/>
</dbReference>
<dbReference type="SUPFAM" id="SSF56112">
    <property type="entry name" value="Protein kinase-like (PK-like)"/>
    <property type="match status" value="1"/>
</dbReference>
<dbReference type="OMA" id="ECHMIEW"/>
<evidence type="ECO:0000256" key="3">
    <source>
        <dbReference type="ARBA" id="ARBA00022679"/>
    </source>
</evidence>
<evidence type="ECO:0000256" key="10">
    <source>
        <dbReference type="RuleBase" id="RU000304"/>
    </source>
</evidence>
<evidence type="ECO:0000313" key="13">
    <source>
        <dbReference type="EMBL" id="KAJ5074056.1"/>
    </source>
</evidence>
<sequence length="368" mass="42898">MESFKSISRVYAQICEEKPKEYSDYENLKILWNSKNNYQMVSKIGHGKYSEVFKALNIQTGEPCVVKVLKPVRKAKINREIKVLQALKDGPNILKLIDLVKGDIDTQTGIGVDSDNDPNPAIVTEYVRNIDYTILYPTLTDIDMRFYIYEILKALDFSHSQGVFHRDIKPQNIMIDHRQKSLRIIDWGLAEFYHPGKEYNVRVATRYFKGPELLVNLQQYDYSLDIWSLGCMIASMLFGKDPFFHGRDNDDQLVKIARVLGTQELFEYLNKYHLDIPQNQTKILGHHEKKKWTRFVNSTNEHLAVPDALDLVDKMLVYDHQLRLTAAEAMNHPYFDPIRKLNQNLNQNENSNENSNQNLNENQNQNQN</sequence>
<proteinExistence type="inferred from homology"/>
<comment type="catalytic activity">
    <reaction evidence="7">
        <text>L-threonyl-[protein] + ATP = O-phospho-L-threonyl-[protein] + ADP + H(+)</text>
        <dbReference type="Rhea" id="RHEA:46608"/>
        <dbReference type="Rhea" id="RHEA-COMP:11060"/>
        <dbReference type="Rhea" id="RHEA-COMP:11605"/>
        <dbReference type="ChEBI" id="CHEBI:15378"/>
        <dbReference type="ChEBI" id="CHEBI:30013"/>
        <dbReference type="ChEBI" id="CHEBI:30616"/>
        <dbReference type="ChEBI" id="CHEBI:61977"/>
        <dbReference type="ChEBI" id="CHEBI:456216"/>
        <dbReference type="EC" id="2.7.11.1"/>
    </reaction>
</comment>
<dbReference type="EMBL" id="JAPDFW010000070">
    <property type="protein sequence ID" value="KAJ5074056.1"/>
    <property type="molecule type" value="Genomic_DNA"/>
</dbReference>
<dbReference type="Pfam" id="PF00069">
    <property type="entry name" value="Pkinase"/>
    <property type="match status" value="1"/>
</dbReference>
<gene>
    <name evidence="13" type="ORF">M0811_00684</name>
</gene>
<dbReference type="AlphaFoldDB" id="A0A9Q0LK04"/>
<dbReference type="FunFam" id="1.10.510.10:FF:000059">
    <property type="entry name" value="Casein kinase II subunit alpha"/>
    <property type="match status" value="1"/>
</dbReference>
<comment type="caution">
    <text evidence="13">The sequence shown here is derived from an EMBL/GenBank/DDBJ whole genome shotgun (WGS) entry which is preliminary data.</text>
</comment>
<evidence type="ECO:0000256" key="11">
    <source>
        <dbReference type="SAM" id="MobiDB-lite"/>
    </source>
</evidence>
<dbReference type="GO" id="GO:0051726">
    <property type="term" value="P:regulation of cell cycle"/>
    <property type="evidence" value="ECO:0007669"/>
    <property type="project" value="TreeGrafter"/>
</dbReference>
<dbReference type="PANTHER" id="PTHR24054:SF0">
    <property type="entry name" value="CASEIN KINASE II SUBUNIT ALPHA"/>
    <property type="match status" value="1"/>
</dbReference>
<dbReference type="Proteomes" id="UP001149090">
    <property type="component" value="Unassembled WGS sequence"/>
</dbReference>
<comment type="similarity">
    <text evidence="10">Belongs to the protein kinase superfamily.</text>
</comment>
<feature type="region of interest" description="Disordered" evidence="11">
    <location>
        <begin position="345"/>
        <end position="368"/>
    </location>
</feature>
<feature type="binding site" evidence="9">
    <location>
        <position position="67"/>
    </location>
    <ligand>
        <name>ATP</name>
        <dbReference type="ChEBI" id="CHEBI:30616"/>
    </ligand>
</feature>
<name>A0A9Q0LK04_ANAIG</name>
<dbReference type="InterPro" id="IPR011009">
    <property type="entry name" value="Kinase-like_dom_sf"/>
</dbReference>
<evidence type="ECO:0000259" key="12">
    <source>
        <dbReference type="PROSITE" id="PS50011"/>
    </source>
</evidence>
<evidence type="ECO:0000256" key="7">
    <source>
        <dbReference type="ARBA" id="ARBA00047899"/>
    </source>
</evidence>
<evidence type="ECO:0000256" key="5">
    <source>
        <dbReference type="ARBA" id="ARBA00022777"/>
    </source>
</evidence>
<dbReference type="PROSITE" id="PS00107">
    <property type="entry name" value="PROTEIN_KINASE_ATP"/>
    <property type="match status" value="1"/>
</dbReference>
<reference evidence="13" key="1">
    <citation type="submission" date="2022-10" db="EMBL/GenBank/DDBJ databases">
        <title>Novel sulphate-reducing endosymbionts in the free-living metamonad Anaeramoeba.</title>
        <authorList>
            <person name="Jerlstrom-Hultqvist J."/>
            <person name="Cepicka I."/>
            <person name="Gallot-Lavallee L."/>
            <person name="Salas-Leiva D."/>
            <person name="Curtis B.A."/>
            <person name="Zahonova K."/>
            <person name="Pipaliya S."/>
            <person name="Dacks J."/>
            <person name="Roger A.J."/>
        </authorList>
    </citation>
    <scope>NUCLEOTIDE SEQUENCE</scope>
    <source>
        <strain evidence="13">BMAN</strain>
    </source>
</reference>
<dbReference type="InterPro" id="IPR008271">
    <property type="entry name" value="Ser/Thr_kinase_AS"/>
</dbReference>
<evidence type="ECO:0000256" key="9">
    <source>
        <dbReference type="PROSITE-ProRule" id="PRU10141"/>
    </source>
</evidence>
<keyword evidence="4 9" id="KW-0547">Nucleotide-binding</keyword>
<evidence type="ECO:0000256" key="6">
    <source>
        <dbReference type="ARBA" id="ARBA00022840"/>
    </source>
</evidence>
<dbReference type="PROSITE" id="PS50011">
    <property type="entry name" value="PROTEIN_KINASE_DOM"/>
    <property type="match status" value="1"/>
</dbReference>
<dbReference type="InterPro" id="IPR045216">
    <property type="entry name" value="CK2_alpha"/>
</dbReference>
<dbReference type="InterPro" id="IPR000719">
    <property type="entry name" value="Prot_kinase_dom"/>
</dbReference>
<keyword evidence="6 9" id="KW-0067">ATP-binding</keyword>
<dbReference type="CDD" id="cd14132">
    <property type="entry name" value="STKc_CK2_alpha"/>
    <property type="match status" value="1"/>
</dbReference>
<evidence type="ECO:0000256" key="8">
    <source>
        <dbReference type="ARBA" id="ARBA00048679"/>
    </source>
</evidence>
<dbReference type="EC" id="2.7.11.1" evidence="1"/>
<keyword evidence="14" id="KW-1185">Reference proteome</keyword>
<dbReference type="GO" id="GO:0005524">
    <property type="term" value="F:ATP binding"/>
    <property type="evidence" value="ECO:0007669"/>
    <property type="project" value="UniProtKB-UniRule"/>
</dbReference>
<dbReference type="GO" id="GO:0005634">
    <property type="term" value="C:nucleus"/>
    <property type="evidence" value="ECO:0007669"/>
    <property type="project" value="TreeGrafter"/>
</dbReference>
<dbReference type="SMART" id="SM00220">
    <property type="entry name" value="S_TKc"/>
    <property type="match status" value="1"/>
</dbReference>
<keyword evidence="2 10" id="KW-0723">Serine/threonine-protein kinase</keyword>
<keyword evidence="3" id="KW-0808">Transferase</keyword>
<dbReference type="PROSITE" id="PS00108">
    <property type="entry name" value="PROTEIN_KINASE_ST"/>
    <property type="match status" value="1"/>
</dbReference>
<dbReference type="Gene3D" id="3.30.200.20">
    <property type="entry name" value="Phosphorylase Kinase, domain 1"/>
    <property type="match status" value="1"/>
</dbReference>
<accession>A0A9Q0LK04</accession>
<dbReference type="GO" id="GO:0005829">
    <property type="term" value="C:cytosol"/>
    <property type="evidence" value="ECO:0007669"/>
    <property type="project" value="TreeGrafter"/>
</dbReference>
<evidence type="ECO:0000313" key="14">
    <source>
        <dbReference type="Proteomes" id="UP001149090"/>
    </source>
</evidence>
<feature type="domain" description="Protein kinase" evidence="12">
    <location>
        <begin position="38"/>
        <end position="335"/>
    </location>
</feature>
<dbReference type="InterPro" id="IPR017441">
    <property type="entry name" value="Protein_kinase_ATP_BS"/>
</dbReference>
<dbReference type="Gene3D" id="1.10.510.10">
    <property type="entry name" value="Transferase(Phosphotransferase) domain 1"/>
    <property type="match status" value="1"/>
</dbReference>
<organism evidence="13 14">
    <name type="scientific">Anaeramoeba ignava</name>
    <name type="common">Anaerobic marine amoeba</name>
    <dbReference type="NCBI Taxonomy" id="1746090"/>
    <lineage>
        <taxon>Eukaryota</taxon>
        <taxon>Metamonada</taxon>
        <taxon>Anaeramoebidae</taxon>
        <taxon>Anaeramoeba</taxon>
    </lineage>
</organism>